<dbReference type="AlphaFoldDB" id="A0A0F9QI59"/>
<feature type="compositionally biased region" description="Low complexity" evidence="1">
    <location>
        <begin position="27"/>
        <end position="69"/>
    </location>
</feature>
<accession>A0A0F9QI59</accession>
<feature type="region of interest" description="Disordered" evidence="1">
    <location>
        <begin position="27"/>
        <end position="76"/>
    </location>
</feature>
<proteinExistence type="predicted"/>
<reference evidence="2" key="1">
    <citation type="journal article" date="2015" name="Nature">
        <title>Complex archaea that bridge the gap between prokaryotes and eukaryotes.</title>
        <authorList>
            <person name="Spang A."/>
            <person name="Saw J.H."/>
            <person name="Jorgensen S.L."/>
            <person name="Zaremba-Niedzwiedzka K."/>
            <person name="Martijn J."/>
            <person name="Lind A.E."/>
            <person name="van Eijk R."/>
            <person name="Schleper C."/>
            <person name="Guy L."/>
            <person name="Ettema T.J."/>
        </authorList>
    </citation>
    <scope>NUCLEOTIDE SEQUENCE</scope>
</reference>
<protein>
    <submittedName>
        <fullName evidence="2">Uncharacterized protein</fullName>
    </submittedName>
</protein>
<comment type="caution">
    <text evidence="2">The sequence shown here is derived from an EMBL/GenBank/DDBJ whole genome shotgun (WGS) entry which is preliminary data.</text>
</comment>
<sequence>MKRLQLIGIILFLAIMPLMSFGETATPTITSTPTSTPTPTSTSTLTHTPTITQTPTNTATVTQTPTFTPGAAGSADREVIGRSSGVDKITFEWIADGSGNAAATTPQAYTGEILRAVFVNITDTASDPYVVTITDEDGADVLDGVASSIPSEAATKTSYSGISTTKVQSIVSTSALSLTVSGATAAHWAKTILYIKR</sequence>
<evidence type="ECO:0000256" key="1">
    <source>
        <dbReference type="SAM" id="MobiDB-lite"/>
    </source>
</evidence>
<gene>
    <name evidence="2" type="ORF">LCGC14_1012560</name>
</gene>
<name>A0A0F9QI59_9ZZZZ</name>
<dbReference type="EMBL" id="LAZR01003989">
    <property type="protein sequence ID" value="KKN12821.1"/>
    <property type="molecule type" value="Genomic_DNA"/>
</dbReference>
<evidence type="ECO:0000313" key="2">
    <source>
        <dbReference type="EMBL" id="KKN12821.1"/>
    </source>
</evidence>
<organism evidence="2">
    <name type="scientific">marine sediment metagenome</name>
    <dbReference type="NCBI Taxonomy" id="412755"/>
    <lineage>
        <taxon>unclassified sequences</taxon>
        <taxon>metagenomes</taxon>
        <taxon>ecological metagenomes</taxon>
    </lineage>
</organism>